<name>A0ACC3DI44_9PEZI</name>
<evidence type="ECO:0000313" key="1">
    <source>
        <dbReference type="EMBL" id="KAK3076215.1"/>
    </source>
</evidence>
<accession>A0ACC3DI44</accession>
<gene>
    <name evidence="1" type="ORF">LTS18_013603</name>
</gene>
<reference evidence="1" key="1">
    <citation type="submission" date="2024-09" db="EMBL/GenBank/DDBJ databases">
        <title>Black Yeasts Isolated from many extreme environments.</title>
        <authorList>
            <person name="Coleine C."/>
            <person name="Stajich J.E."/>
            <person name="Selbmann L."/>
        </authorList>
    </citation>
    <scope>NUCLEOTIDE SEQUENCE</scope>
    <source>
        <strain evidence="1">CCFEE 5737</strain>
    </source>
</reference>
<feature type="non-terminal residue" evidence="1">
    <location>
        <position position="1"/>
    </location>
</feature>
<organism evidence="1 2">
    <name type="scientific">Coniosporium uncinatum</name>
    <dbReference type="NCBI Taxonomy" id="93489"/>
    <lineage>
        <taxon>Eukaryota</taxon>
        <taxon>Fungi</taxon>
        <taxon>Dikarya</taxon>
        <taxon>Ascomycota</taxon>
        <taxon>Pezizomycotina</taxon>
        <taxon>Dothideomycetes</taxon>
        <taxon>Dothideomycetes incertae sedis</taxon>
        <taxon>Coniosporium</taxon>
    </lineage>
</organism>
<dbReference type="EMBL" id="JAWDJW010004224">
    <property type="protein sequence ID" value="KAK3076215.1"/>
    <property type="molecule type" value="Genomic_DNA"/>
</dbReference>
<keyword evidence="2" id="KW-1185">Reference proteome</keyword>
<proteinExistence type="predicted"/>
<comment type="caution">
    <text evidence="1">The sequence shown here is derived from an EMBL/GenBank/DDBJ whole genome shotgun (WGS) entry which is preliminary data.</text>
</comment>
<sequence>STFRTIDTVKHIWQGLGLSSNIIRLELEDADELGLPSSFKVGHLAQASIALSALAAAAVRSLK</sequence>
<protein>
    <submittedName>
        <fullName evidence="1">Uncharacterized protein</fullName>
    </submittedName>
</protein>
<evidence type="ECO:0000313" key="2">
    <source>
        <dbReference type="Proteomes" id="UP001186974"/>
    </source>
</evidence>
<dbReference type="Proteomes" id="UP001186974">
    <property type="component" value="Unassembled WGS sequence"/>
</dbReference>